<name>A0A517SP21_9BACT</name>
<gene>
    <name evidence="1" type="ORF">SV7mr_03590</name>
</gene>
<dbReference type="Proteomes" id="UP000315003">
    <property type="component" value="Chromosome"/>
</dbReference>
<dbReference type="OrthoDB" id="9766398at2"/>
<accession>A0A517SP21</accession>
<dbReference type="EMBL" id="CP036272">
    <property type="protein sequence ID" value="QDT57874.1"/>
    <property type="molecule type" value="Genomic_DNA"/>
</dbReference>
<protein>
    <submittedName>
        <fullName evidence="1">Uncharacterized protein</fullName>
    </submittedName>
</protein>
<organism evidence="1 2">
    <name type="scientific">Stieleria bergensis</name>
    <dbReference type="NCBI Taxonomy" id="2528025"/>
    <lineage>
        <taxon>Bacteria</taxon>
        <taxon>Pseudomonadati</taxon>
        <taxon>Planctomycetota</taxon>
        <taxon>Planctomycetia</taxon>
        <taxon>Pirellulales</taxon>
        <taxon>Pirellulaceae</taxon>
        <taxon>Stieleria</taxon>
    </lineage>
</organism>
<keyword evidence="2" id="KW-1185">Reference proteome</keyword>
<evidence type="ECO:0000313" key="2">
    <source>
        <dbReference type="Proteomes" id="UP000315003"/>
    </source>
</evidence>
<dbReference type="RefSeq" id="WP_145268635.1">
    <property type="nucleotide sequence ID" value="NZ_CP036272.1"/>
</dbReference>
<evidence type="ECO:0000313" key="1">
    <source>
        <dbReference type="EMBL" id="QDT57874.1"/>
    </source>
</evidence>
<sequence length="669" mass="76375">MNFSPDQAFSPPDLLRLGGQVVVLPVIHGSGQFALTVRRWMLEQDFDCIAVPLPETFQQPVEQGILELPRPSIVIQPTESQFDPEQFRAGQFGGEHFSGEDDLDDAPAEFDQSPYSYVPIDPCQPVIMAIRAAMGEHIPREYIDLETAPFMPFSSVMPDPYAVQQVSVERFAAALLPSLPRPSDRQTQARIRHMALRLVQLEARYDRILLVTSILHWPWIREAYNQITGVDQSAASLDETLDPPEHDHVLSAQHYPVQKRTLMFMLGELPYITGLYERARLQLEDDENLQIDGVKELLIAARESYRADLKQFARKITPLHLSKCLQYIRNLSLMSRRMTPDLITIVTAAKQIMGDQYALHVAQLANRYAYSDDGSEQDEDAFTKDSAVKLGIDQVQLPDGNVVPVVSRLPGPPLSWRTLELKRNPSNPEKQRWSYLWNPYSQCSYPPEDEQIENFRTRVFDRAKAIMGNDLARTEKFTTSVKDGIDIRDTLRHWYDKQIYVKVIPPSRGTLDACVMLFDSPADPRHYVWRTTWFAEHKDESTLAFFATSYEDQMVGPGIAMARYGGAMFLYPPVMVPDIWQDPRLDFTETLEERLIAAACLHGRGRQVALLSGLPPGGGWQRLARRFKKTLVHVPLSSFSDEQVQQLRMVHVLNGYEVRSYAEDFIRRV</sequence>
<proteinExistence type="predicted"/>
<reference evidence="1 2" key="1">
    <citation type="submission" date="2019-02" db="EMBL/GenBank/DDBJ databases">
        <title>Deep-cultivation of Planctomycetes and their phenomic and genomic characterization uncovers novel biology.</title>
        <authorList>
            <person name="Wiegand S."/>
            <person name="Jogler M."/>
            <person name="Boedeker C."/>
            <person name="Pinto D."/>
            <person name="Vollmers J."/>
            <person name="Rivas-Marin E."/>
            <person name="Kohn T."/>
            <person name="Peeters S.H."/>
            <person name="Heuer A."/>
            <person name="Rast P."/>
            <person name="Oberbeckmann S."/>
            <person name="Bunk B."/>
            <person name="Jeske O."/>
            <person name="Meyerdierks A."/>
            <person name="Storesund J.E."/>
            <person name="Kallscheuer N."/>
            <person name="Luecker S."/>
            <person name="Lage O.M."/>
            <person name="Pohl T."/>
            <person name="Merkel B.J."/>
            <person name="Hornburger P."/>
            <person name="Mueller R.-W."/>
            <person name="Bruemmer F."/>
            <person name="Labrenz M."/>
            <person name="Spormann A.M."/>
            <person name="Op den Camp H."/>
            <person name="Overmann J."/>
            <person name="Amann R."/>
            <person name="Jetten M.S.M."/>
            <person name="Mascher T."/>
            <person name="Medema M.H."/>
            <person name="Devos D.P."/>
            <person name="Kaster A.-K."/>
            <person name="Ovreas L."/>
            <person name="Rohde M."/>
            <person name="Galperin M.Y."/>
            <person name="Jogler C."/>
        </authorList>
    </citation>
    <scope>NUCLEOTIDE SEQUENCE [LARGE SCALE GENOMIC DNA]</scope>
    <source>
        <strain evidence="1 2">SV_7m_r</strain>
    </source>
</reference>
<dbReference type="AlphaFoldDB" id="A0A517SP21"/>